<dbReference type="AlphaFoldDB" id="A0A9K3H591"/>
<reference evidence="1" key="2">
    <citation type="submission" date="2020-06" db="EMBL/GenBank/DDBJ databases">
        <title>Helianthus annuus Genome sequencing and assembly Release 2.</title>
        <authorList>
            <person name="Gouzy J."/>
            <person name="Langlade N."/>
            <person name="Munos S."/>
        </authorList>
    </citation>
    <scope>NUCLEOTIDE SEQUENCE</scope>
    <source>
        <tissue evidence="1">Leaves</tissue>
    </source>
</reference>
<name>A0A9K3H591_HELAN</name>
<protein>
    <submittedName>
        <fullName evidence="1">Uncharacterized protein</fullName>
    </submittedName>
</protein>
<organism evidence="1 2">
    <name type="scientific">Helianthus annuus</name>
    <name type="common">Common sunflower</name>
    <dbReference type="NCBI Taxonomy" id="4232"/>
    <lineage>
        <taxon>Eukaryota</taxon>
        <taxon>Viridiplantae</taxon>
        <taxon>Streptophyta</taxon>
        <taxon>Embryophyta</taxon>
        <taxon>Tracheophyta</taxon>
        <taxon>Spermatophyta</taxon>
        <taxon>Magnoliopsida</taxon>
        <taxon>eudicotyledons</taxon>
        <taxon>Gunneridae</taxon>
        <taxon>Pentapetalae</taxon>
        <taxon>asterids</taxon>
        <taxon>campanulids</taxon>
        <taxon>Asterales</taxon>
        <taxon>Asteraceae</taxon>
        <taxon>Asteroideae</taxon>
        <taxon>Heliantheae alliance</taxon>
        <taxon>Heliantheae</taxon>
        <taxon>Helianthus</taxon>
    </lineage>
</organism>
<sequence length="62" mass="6876">MLSSQPVFFRDSSQLGFFSFTLSSSSFPPFITLLVKLFSPTNSVVSCYERGDPIEEFELGTG</sequence>
<dbReference type="EMBL" id="MNCJ02000329">
    <property type="protein sequence ID" value="KAF5767770.1"/>
    <property type="molecule type" value="Genomic_DNA"/>
</dbReference>
<gene>
    <name evidence="1" type="ORF">HanXRQr2_Chr14g0628621</name>
</gene>
<proteinExistence type="predicted"/>
<dbReference type="Gramene" id="mRNA:HanXRQr2_Chr14g0628621">
    <property type="protein sequence ID" value="mRNA:HanXRQr2_Chr14g0628621"/>
    <property type="gene ID" value="HanXRQr2_Chr14g0628621"/>
</dbReference>
<dbReference type="Proteomes" id="UP000215914">
    <property type="component" value="Unassembled WGS sequence"/>
</dbReference>
<comment type="caution">
    <text evidence="1">The sequence shown here is derived from an EMBL/GenBank/DDBJ whole genome shotgun (WGS) entry which is preliminary data.</text>
</comment>
<evidence type="ECO:0000313" key="2">
    <source>
        <dbReference type="Proteomes" id="UP000215914"/>
    </source>
</evidence>
<reference evidence="1" key="1">
    <citation type="journal article" date="2017" name="Nature">
        <title>The sunflower genome provides insights into oil metabolism, flowering and Asterid evolution.</title>
        <authorList>
            <person name="Badouin H."/>
            <person name="Gouzy J."/>
            <person name="Grassa C.J."/>
            <person name="Murat F."/>
            <person name="Staton S.E."/>
            <person name="Cottret L."/>
            <person name="Lelandais-Briere C."/>
            <person name="Owens G.L."/>
            <person name="Carrere S."/>
            <person name="Mayjonade B."/>
            <person name="Legrand L."/>
            <person name="Gill N."/>
            <person name="Kane N.C."/>
            <person name="Bowers J.E."/>
            <person name="Hubner S."/>
            <person name="Bellec A."/>
            <person name="Berard A."/>
            <person name="Berges H."/>
            <person name="Blanchet N."/>
            <person name="Boniface M.C."/>
            <person name="Brunel D."/>
            <person name="Catrice O."/>
            <person name="Chaidir N."/>
            <person name="Claudel C."/>
            <person name="Donnadieu C."/>
            <person name="Faraut T."/>
            <person name="Fievet G."/>
            <person name="Helmstetter N."/>
            <person name="King M."/>
            <person name="Knapp S.J."/>
            <person name="Lai Z."/>
            <person name="Le Paslier M.C."/>
            <person name="Lippi Y."/>
            <person name="Lorenzon L."/>
            <person name="Mandel J.R."/>
            <person name="Marage G."/>
            <person name="Marchand G."/>
            <person name="Marquand E."/>
            <person name="Bret-Mestries E."/>
            <person name="Morien E."/>
            <person name="Nambeesan S."/>
            <person name="Nguyen T."/>
            <person name="Pegot-Espagnet P."/>
            <person name="Pouilly N."/>
            <person name="Raftis F."/>
            <person name="Sallet E."/>
            <person name="Schiex T."/>
            <person name="Thomas J."/>
            <person name="Vandecasteele C."/>
            <person name="Vares D."/>
            <person name="Vear F."/>
            <person name="Vautrin S."/>
            <person name="Crespi M."/>
            <person name="Mangin B."/>
            <person name="Burke J.M."/>
            <person name="Salse J."/>
            <person name="Munos S."/>
            <person name="Vincourt P."/>
            <person name="Rieseberg L.H."/>
            <person name="Langlade N.B."/>
        </authorList>
    </citation>
    <scope>NUCLEOTIDE SEQUENCE</scope>
    <source>
        <tissue evidence="1">Leaves</tissue>
    </source>
</reference>
<accession>A0A9K3H591</accession>
<evidence type="ECO:0000313" key="1">
    <source>
        <dbReference type="EMBL" id="KAF5767770.1"/>
    </source>
</evidence>
<keyword evidence="2" id="KW-1185">Reference proteome</keyword>